<sequence>MAEENIGSIRPDFSLNGKLAIITGASAGIGKEIALAFAAAGAEIIVTARTESKLIELKNEVEKDGGKCDYLVNDITDIGQIQQLADFIRKKLSKEDKDLVLVNNAGFGFTKPVVDVTQEDFDLITSTHLRGTFFCCQKIGEIMLEKNYGKIINLGSTWGYTTDAKKAPYCMAKAGIAHMSRAISTEWAPSGIRINTLAPTGTVTEFTQKTWESMPERAQGILSRIKLGRFAYPSDHLGAAIFLASNASDFITGQTIYVDGGFTAAG</sequence>
<evidence type="ECO:0000256" key="1">
    <source>
        <dbReference type="ARBA" id="ARBA00006484"/>
    </source>
</evidence>
<dbReference type="Pfam" id="PF13561">
    <property type="entry name" value="adh_short_C2"/>
    <property type="match status" value="1"/>
</dbReference>
<proteinExistence type="inferred from homology"/>
<dbReference type="PANTHER" id="PTHR42760:SF115">
    <property type="entry name" value="3-OXOACYL-[ACYL-CARRIER-PROTEIN] REDUCTASE FABG"/>
    <property type="match status" value="1"/>
</dbReference>
<dbReference type="FunFam" id="3.40.50.720:FF:000084">
    <property type="entry name" value="Short-chain dehydrogenase reductase"/>
    <property type="match status" value="1"/>
</dbReference>
<dbReference type="SUPFAM" id="SSF51735">
    <property type="entry name" value="NAD(P)-binding Rossmann-fold domains"/>
    <property type="match status" value="1"/>
</dbReference>
<evidence type="ECO:0000313" key="3">
    <source>
        <dbReference type="EMBL" id="RCL73152.1"/>
    </source>
</evidence>
<dbReference type="InterPro" id="IPR036291">
    <property type="entry name" value="NAD(P)-bd_dom_sf"/>
</dbReference>
<gene>
    <name evidence="3" type="ORF">DBW71_04205</name>
</gene>
<evidence type="ECO:0000256" key="2">
    <source>
        <dbReference type="ARBA" id="ARBA00023002"/>
    </source>
</evidence>
<comment type="similarity">
    <text evidence="1">Belongs to the short-chain dehydrogenases/reductases (SDR) family.</text>
</comment>
<dbReference type="PRINTS" id="PR00080">
    <property type="entry name" value="SDRFAMILY"/>
</dbReference>
<dbReference type="InterPro" id="IPR020904">
    <property type="entry name" value="Sc_DH/Rdtase_CS"/>
</dbReference>
<dbReference type="GO" id="GO:0016616">
    <property type="term" value="F:oxidoreductase activity, acting on the CH-OH group of donors, NAD or NADP as acceptor"/>
    <property type="evidence" value="ECO:0007669"/>
    <property type="project" value="TreeGrafter"/>
</dbReference>
<name>A0A368DMT9_9PROT</name>
<evidence type="ECO:0000313" key="4">
    <source>
        <dbReference type="Proteomes" id="UP000253570"/>
    </source>
</evidence>
<organism evidence="3 4">
    <name type="scientific">PS1 clade bacterium</name>
    <dbReference type="NCBI Taxonomy" id="2175152"/>
    <lineage>
        <taxon>Bacteria</taxon>
        <taxon>Pseudomonadati</taxon>
        <taxon>Pseudomonadota</taxon>
        <taxon>Alphaproteobacteria</taxon>
        <taxon>PS1 clade</taxon>
    </lineage>
</organism>
<protein>
    <submittedName>
        <fullName evidence="3">SDR family NAD(P)-dependent oxidoreductase</fullName>
    </submittedName>
</protein>
<keyword evidence="2" id="KW-0560">Oxidoreductase</keyword>
<dbReference type="PRINTS" id="PR00081">
    <property type="entry name" value="GDHRDH"/>
</dbReference>
<dbReference type="Gene3D" id="3.40.50.720">
    <property type="entry name" value="NAD(P)-binding Rossmann-like Domain"/>
    <property type="match status" value="1"/>
</dbReference>
<dbReference type="InterPro" id="IPR002347">
    <property type="entry name" value="SDR_fam"/>
</dbReference>
<dbReference type="AlphaFoldDB" id="A0A368DMT9"/>
<dbReference type="Proteomes" id="UP000253570">
    <property type="component" value="Unassembled WGS sequence"/>
</dbReference>
<dbReference type="PANTHER" id="PTHR42760">
    <property type="entry name" value="SHORT-CHAIN DEHYDROGENASES/REDUCTASES FAMILY MEMBER"/>
    <property type="match status" value="1"/>
</dbReference>
<reference evidence="3 4" key="1">
    <citation type="journal article" date="2018" name="Microbiome">
        <title>Fine metagenomic profile of the Mediterranean stratified and mixed water columns revealed by assembly and recruitment.</title>
        <authorList>
            <person name="Haro-Moreno J.M."/>
            <person name="Lopez-Perez M."/>
            <person name="De La Torre J.R."/>
            <person name="Picazo A."/>
            <person name="Camacho A."/>
            <person name="Rodriguez-Valera F."/>
        </authorList>
    </citation>
    <scope>NUCLEOTIDE SEQUENCE [LARGE SCALE GENOMIC DNA]</scope>
    <source>
        <strain evidence="3">MED-G57</strain>
    </source>
</reference>
<dbReference type="PROSITE" id="PS00061">
    <property type="entry name" value="ADH_SHORT"/>
    <property type="match status" value="1"/>
</dbReference>
<accession>A0A368DMT9</accession>
<dbReference type="EMBL" id="QOQD01000009">
    <property type="protein sequence ID" value="RCL73152.1"/>
    <property type="molecule type" value="Genomic_DNA"/>
</dbReference>
<comment type="caution">
    <text evidence="3">The sequence shown here is derived from an EMBL/GenBank/DDBJ whole genome shotgun (WGS) entry which is preliminary data.</text>
</comment>